<name>A0A378XY57_PAEPO</name>
<organism evidence="6 7">
    <name type="scientific">Paenibacillus polymyxa</name>
    <name type="common">Bacillus polymyxa</name>
    <dbReference type="NCBI Taxonomy" id="1406"/>
    <lineage>
        <taxon>Bacteria</taxon>
        <taxon>Bacillati</taxon>
        <taxon>Bacillota</taxon>
        <taxon>Bacilli</taxon>
        <taxon>Bacillales</taxon>
        <taxon>Paenibacillaceae</taxon>
        <taxon>Paenibacillus</taxon>
    </lineage>
</organism>
<dbReference type="Proteomes" id="UP000254400">
    <property type="component" value="Unassembled WGS sequence"/>
</dbReference>
<proteinExistence type="predicted"/>
<dbReference type="PANTHER" id="PTHR42818:SF1">
    <property type="entry name" value="SULFOPYRUVATE DECARBOXYLASE"/>
    <property type="match status" value="1"/>
</dbReference>
<dbReference type="EC" id="4.1.1.-" evidence="6"/>
<evidence type="ECO:0000313" key="6">
    <source>
        <dbReference type="EMBL" id="SUA68772.1"/>
    </source>
</evidence>
<dbReference type="Pfam" id="PF02776">
    <property type="entry name" value="TPP_enzyme_N"/>
    <property type="match status" value="1"/>
</dbReference>
<dbReference type="InterPro" id="IPR012001">
    <property type="entry name" value="Thiamin_PyroP_enz_TPP-bd_dom"/>
</dbReference>
<dbReference type="InterPro" id="IPR051818">
    <property type="entry name" value="TPP_dependent_decarboxylase"/>
</dbReference>
<dbReference type="GO" id="GO:0033980">
    <property type="term" value="F:phosphonopyruvate decarboxylase activity"/>
    <property type="evidence" value="ECO:0007669"/>
    <property type="project" value="InterPro"/>
</dbReference>
<feature type="domain" description="Thiamine pyrophosphate enzyme N-terminal TPP-binding" evidence="5">
    <location>
        <begin position="9"/>
        <end position="110"/>
    </location>
</feature>
<sequence length="380" mass="41773">MIDTKLFGKEMKSLGYDFFTGVPCSFLKDLINYSINECDYVGAANEGDAVAIASGAYVGGRKSVVLMQNSGLTNAVSPLTSLNYTFKLPVLGFVSLRGEVGVADEPQHELMGQITTQLLDLMQVKWSYLSKDFEEASKQLLEADRWISKNQPFFFVVRKGTFSKEILQVSDVATFRHNDLVVQGSIKNHPEKRASRYQALEALKSCNDPKTVYLATTGYTGRELYEVEDSKQNLYMVGSMGCVSSLGLGLALSRSDLNVIAIDGDGALIMRMGNLATNGRYGPGNLLHLLLDNQCHDSTGGQETVSANIDFPALAAGCGYKKVKCVEDTDQLIEFVEAWKSQPELTFLYMPILGGAKDDLSRPNVKPHEVKERLVKFING</sequence>
<keyword evidence="6" id="KW-0670">Pyruvate</keyword>
<dbReference type="NCBIfam" id="TIGR03297">
    <property type="entry name" value="Ppyr-DeCO2ase"/>
    <property type="match status" value="1"/>
</dbReference>
<evidence type="ECO:0000313" key="7">
    <source>
        <dbReference type="Proteomes" id="UP000254400"/>
    </source>
</evidence>
<reference evidence="6 7" key="1">
    <citation type="submission" date="2018-06" db="EMBL/GenBank/DDBJ databases">
        <authorList>
            <consortium name="Pathogen Informatics"/>
            <person name="Doyle S."/>
        </authorList>
    </citation>
    <scope>NUCLEOTIDE SEQUENCE [LARGE SCALE GENOMIC DNA]</scope>
    <source>
        <strain evidence="6 7">NCTC10343</strain>
    </source>
</reference>
<dbReference type="EMBL" id="UGSC01000001">
    <property type="protein sequence ID" value="SUA68772.1"/>
    <property type="molecule type" value="Genomic_DNA"/>
</dbReference>
<protein>
    <submittedName>
        <fullName evidence="6">3-phosphonopyruvate decarboxylase</fullName>
        <ecNumber evidence="6">4.1.1.-</ecNumber>
    </submittedName>
</protein>
<dbReference type="PANTHER" id="PTHR42818">
    <property type="entry name" value="SULFOPYRUVATE DECARBOXYLASE SUBUNIT ALPHA"/>
    <property type="match status" value="1"/>
</dbReference>
<feature type="domain" description="Thiamine pyrophosphate enzyme TPP-binding" evidence="4">
    <location>
        <begin position="235"/>
        <end position="347"/>
    </location>
</feature>
<dbReference type="SUPFAM" id="SSF52518">
    <property type="entry name" value="Thiamin diphosphate-binding fold (THDP-binding)"/>
    <property type="match status" value="2"/>
</dbReference>
<dbReference type="Pfam" id="PF02775">
    <property type="entry name" value="TPP_enzyme_C"/>
    <property type="match status" value="1"/>
</dbReference>
<dbReference type="InterPro" id="IPR029061">
    <property type="entry name" value="THDP-binding"/>
</dbReference>
<evidence type="ECO:0000256" key="2">
    <source>
        <dbReference type="ARBA" id="ARBA00023052"/>
    </source>
</evidence>
<dbReference type="CDD" id="cd07035">
    <property type="entry name" value="TPP_PYR_POX_like"/>
    <property type="match status" value="1"/>
</dbReference>
<keyword evidence="1" id="KW-0210">Decarboxylase</keyword>
<keyword evidence="3 6" id="KW-0456">Lyase</keyword>
<dbReference type="AlphaFoldDB" id="A0A378XY57"/>
<evidence type="ECO:0000256" key="1">
    <source>
        <dbReference type="ARBA" id="ARBA00022793"/>
    </source>
</evidence>
<evidence type="ECO:0000259" key="5">
    <source>
        <dbReference type="Pfam" id="PF02776"/>
    </source>
</evidence>
<dbReference type="GO" id="GO:0030976">
    <property type="term" value="F:thiamine pyrophosphate binding"/>
    <property type="evidence" value="ECO:0007669"/>
    <property type="project" value="InterPro"/>
</dbReference>
<gene>
    <name evidence="6" type="ORF">NCTC10343_01870</name>
</gene>
<dbReference type="GO" id="GO:0032923">
    <property type="term" value="P:organic phosphonate biosynthetic process"/>
    <property type="evidence" value="ECO:0007669"/>
    <property type="project" value="InterPro"/>
</dbReference>
<evidence type="ECO:0000259" key="4">
    <source>
        <dbReference type="Pfam" id="PF02775"/>
    </source>
</evidence>
<accession>A0A378XY57</accession>
<evidence type="ECO:0000256" key="3">
    <source>
        <dbReference type="ARBA" id="ARBA00023239"/>
    </source>
</evidence>
<dbReference type="Gene3D" id="3.40.50.970">
    <property type="match status" value="2"/>
</dbReference>
<keyword evidence="2" id="KW-0786">Thiamine pyrophosphate</keyword>
<dbReference type="InterPro" id="IPR011766">
    <property type="entry name" value="TPP_enzyme_TPP-bd"/>
</dbReference>
<dbReference type="InterPro" id="IPR017684">
    <property type="entry name" value="Phosphono-pyrv_decarboxylase"/>
</dbReference>